<gene>
    <name evidence="1" type="ORF">KUTeg_002354</name>
</gene>
<sequence>MKNILVIRKVQTCVPRCSEMMCSRKCDNNMNVCSNSVTSNTCENSCCLKKQNLVSDSSKQAMSKQIVEVQPFIHKPSVKTSTPVVKKSNRKVDNLSTNLVTSPCVKVQLHLEDSFLGNIESPFRDVHSSSPKFCSTPVTSIRRHSDSVQFFSFDNESSIYTELMKAEEDYGRKVKNVKNKCDTYSLSSSYYSESDESSMGECRNNFDDQSIITECSRLKKQVKKPLNCSSVEILLDETQIVFDALKKYKKELDISEAKFNLSHMILDEELSNTEKDSIRELKFLRSEIRKEIEIMERQLEHRSKSLNEGCQNFNPLVCLEVVDKMMELISLTADC</sequence>
<organism evidence="1 2">
    <name type="scientific">Tegillarca granosa</name>
    <name type="common">Malaysian cockle</name>
    <name type="synonym">Anadara granosa</name>
    <dbReference type="NCBI Taxonomy" id="220873"/>
    <lineage>
        <taxon>Eukaryota</taxon>
        <taxon>Metazoa</taxon>
        <taxon>Spiralia</taxon>
        <taxon>Lophotrochozoa</taxon>
        <taxon>Mollusca</taxon>
        <taxon>Bivalvia</taxon>
        <taxon>Autobranchia</taxon>
        <taxon>Pteriomorphia</taxon>
        <taxon>Arcoida</taxon>
        <taxon>Arcoidea</taxon>
        <taxon>Arcidae</taxon>
        <taxon>Tegillarca</taxon>
    </lineage>
</organism>
<accession>A0ABQ9FU37</accession>
<reference evidence="1 2" key="1">
    <citation type="submission" date="2022-12" db="EMBL/GenBank/DDBJ databases">
        <title>Chromosome-level genome of Tegillarca granosa.</title>
        <authorList>
            <person name="Kim J."/>
        </authorList>
    </citation>
    <scope>NUCLEOTIDE SEQUENCE [LARGE SCALE GENOMIC DNA]</scope>
    <source>
        <strain evidence="1">Teg-2019</strain>
        <tissue evidence="1">Adductor muscle</tissue>
    </source>
</reference>
<comment type="caution">
    <text evidence="1">The sequence shown here is derived from an EMBL/GenBank/DDBJ whole genome shotgun (WGS) entry which is preliminary data.</text>
</comment>
<dbReference type="EMBL" id="JARBDR010000141">
    <property type="protein sequence ID" value="KAJ8320767.1"/>
    <property type="molecule type" value="Genomic_DNA"/>
</dbReference>
<evidence type="ECO:0000313" key="2">
    <source>
        <dbReference type="Proteomes" id="UP001217089"/>
    </source>
</evidence>
<evidence type="ECO:0000313" key="1">
    <source>
        <dbReference type="EMBL" id="KAJ8320767.1"/>
    </source>
</evidence>
<protein>
    <submittedName>
        <fullName evidence="1">Uncharacterized protein</fullName>
    </submittedName>
</protein>
<proteinExistence type="predicted"/>
<keyword evidence="2" id="KW-1185">Reference proteome</keyword>
<name>A0ABQ9FU37_TEGGR</name>
<dbReference type="Proteomes" id="UP001217089">
    <property type="component" value="Unassembled WGS sequence"/>
</dbReference>